<accession>A0ABC9Y6U7</accession>
<comment type="caution">
    <text evidence="1">The sequence shown here is derived from an EMBL/GenBank/DDBJ whole genome shotgun (WGS) entry which is preliminary data.</text>
</comment>
<dbReference type="Proteomes" id="UP001623348">
    <property type="component" value="Unassembled WGS sequence"/>
</dbReference>
<protein>
    <recommendedName>
        <fullName evidence="3">Endonuclease/exonuclease/phosphatase domain-containing protein</fullName>
    </recommendedName>
</protein>
<dbReference type="SUPFAM" id="SSF56219">
    <property type="entry name" value="DNase I-like"/>
    <property type="match status" value="1"/>
</dbReference>
<sequence>MKGKANKADVVVGVYYRPPSQENDTDELFYKELRDISRSAAPVLMGDFNFPDINREYHTMNTNKTRKFLKHVEDNLLVQVTKEVIRKGVLLELLLMNKEELVGEVVIGGCLGHSDHEVVEFQIVGERRKTTSKTSTLDMERANFGLLKELVCKVP</sequence>
<dbReference type="PANTHER" id="PTHR33395:SF22">
    <property type="entry name" value="REVERSE TRANSCRIPTASE DOMAIN-CONTAINING PROTEIN"/>
    <property type="match status" value="1"/>
</dbReference>
<dbReference type="InterPro" id="IPR036691">
    <property type="entry name" value="Endo/exonu/phosph_ase_sf"/>
</dbReference>
<evidence type="ECO:0000313" key="1">
    <source>
        <dbReference type="EMBL" id="GAB0205778.1"/>
    </source>
</evidence>
<gene>
    <name evidence="1" type="ORF">GRJ2_003043400</name>
</gene>
<reference evidence="1 2" key="1">
    <citation type="submission" date="2024-06" db="EMBL/GenBank/DDBJ databases">
        <title>The draft genome of Grus japonensis, version 3.</title>
        <authorList>
            <person name="Nabeshima K."/>
            <person name="Suzuki S."/>
            <person name="Onuma M."/>
        </authorList>
    </citation>
    <scope>NUCLEOTIDE SEQUENCE [LARGE SCALE GENOMIC DNA]</scope>
    <source>
        <strain evidence="1 2">451A</strain>
    </source>
</reference>
<dbReference type="AlphaFoldDB" id="A0ABC9Y6U7"/>
<evidence type="ECO:0008006" key="3">
    <source>
        <dbReference type="Google" id="ProtNLM"/>
    </source>
</evidence>
<evidence type="ECO:0000313" key="2">
    <source>
        <dbReference type="Proteomes" id="UP001623348"/>
    </source>
</evidence>
<dbReference type="Gene3D" id="3.60.10.10">
    <property type="entry name" value="Endonuclease/exonuclease/phosphatase"/>
    <property type="match status" value="1"/>
</dbReference>
<organism evidence="1 2">
    <name type="scientific">Grus japonensis</name>
    <name type="common">Japanese crane</name>
    <name type="synonym">Red-crowned crane</name>
    <dbReference type="NCBI Taxonomy" id="30415"/>
    <lineage>
        <taxon>Eukaryota</taxon>
        <taxon>Metazoa</taxon>
        <taxon>Chordata</taxon>
        <taxon>Craniata</taxon>
        <taxon>Vertebrata</taxon>
        <taxon>Euteleostomi</taxon>
        <taxon>Archelosauria</taxon>
        <taxon>Archosauria</taxon>
        <taxon>Dinosauria</taxon>
        <taxon>Saurischia</taxon>
        <taxon>Theropoda</taxon>
        <taxon>Coelurosauria</taxon>
        <taxon>Aves</taxon>
        <taxon>Neognathae</taxon>
        <taxon>Neoaves</taxon>
        <taxon>Gruiformes</taxon>
        <taxon>Gruidae</taxon>
        <taxon>Grus</taxon>
    </lineage>
</organism>
<dbReference type="PANTHER" id="PTHR33395">
    <property type="entry name" value="TRANSCRIPTASE, PUTATIVE-RELATED-RELATED"/>
    <property type="match status" value="1"/>
</dbReference>
<dbReference type="EMBL" id="BAAFJT010000040">
    <property type="protein sequence ID" value="GAB0205778.1"/>
    <property type="molecule type" value="Genomic_DNA"/>
</dbReference>
<proteinExistence type="predicted"/>
<keyword evidence="2" id="KW-1185">Reference proteome</keyword>
<name>A0ABC9Y6U7_GRUJA</name>